<feature type="compositionally biased region" description="Low complexity" evidence="1">
    <location>
        <begin position="100"/>
        <end position="137"/>
    </location>
</feature>
<name>A0A2P6V8F4_9CHLO</name>
<gene>
    <name evidence="2" type="ORF">C2E20_6190</name>
</gene>
<dbReference type="Proteomes" id="UP000239649">
    <property type="component" value="Unassembled WGS sequence"/>
</dbReference>
<evidence type="ECO:0000313" key="3">
    <source>
        <dbReference type="Proteomes" id="UP000239649"/>
    </source>
</evidence>
<keyword evidence="3" id="KW-1185">Reference proteome</keyword>
<feature type="compositionally biased region" description="Low complexity" evidence="1">
    <location>
        <begin position="63"/>
        <end position="89"/>
    </location>
</feature>
<feature type="compositionally biased region" description="Basic and acidic residues" evidence="1">
    <location>
        <begin position="23"/>
        <end position="32"/>
    </location>
</feature>
<evidence type="ECO:0000256" key="1">
    <source>
        <dbReference type="SAM" id="MobiDB-lite"/>
    </source>
</evidence>
<feature type="compositionally biased region" description="Low complexity" evidence="1">
    <location>
        <begin position="157"/>
        <end position="173"/>
    </location>
</feature>
<proteinExistence type="predicted"/>
<comment type="caution">
    <text evidence="2">The sequence shown here is derived from an EMBL/GenBank/DDBJ whole genome shotgun (WGS) entry which is preliminary data.</text>
</comment>
<feature type="region of interest" description="Disordered" evidence="1">
    <location>
        <begin position="1"/>
        <end position="36"/>
    </location>
</feature>
<feature type="compositionally biased region" description="Polar residues" evidence="1">
    <location>
        <begin position="140"/>
        <end position="149"/>
    </location>
</feature>
<organism evidence="2 3">
    <name type="scientific">Micractinium conductrix</name>
    <dbReference type="NCBI Taxonomy" id="554055"/>
    <lineage>
        <taxon>Eukaryota</taxon>
        <taxon>Viridiplantae</taxon>
        <taxon>Chlorophyta</taxon>
        <taxon>core chlorophytes</taxon>
        <taxon>Trebouxiophyceae</taxon>
        <taxon>Chlorellales</taxon>
        <taxon>Chlorellaceae</taxon>
        <taxon>Chlorella clade</taxon>
        <taxon>Micractinium</taxon>
    </lineage>
</organism>
<evidence type="ECO:0000313" key="2">
    <source>
        <dbReference type="EMBL" id="PSC70366.1"/>
    </source>
</evidence>
<reference evidence="2 3" key="1">
    <citation type="journal article" date="2018" name="Plant J.">
        <title>Genome sequences of Chlorella sorokiniana UTEX 1602 and Micractinium conductrix SAG 241.80: implications to maltose excretion by a green alga.</title>
        <authorList>
            <person name="Arriola M.B."/>
            <person name="Velmurugan N."/>
            <person name="Zhang Y."/>
            <person name="Plunkett M.H."/>
            <person name="Hondzo H."/>
            <person name="Barney B.M."/>
        </authorList>
    </citation>
    <scope>NUCLEOTIDE SEQUENCE [LARGE SCALE GENOMIC DNA]</scope>
    <source>
        <strain evidence="2 3">SAG 241.80</strain>
    </source>
</reference>
<protein>
    <submittedName>
        <fullName evidence="2">Uncharacterized protein</fullName>
    </submittedName>
</protein>
<sequence>MRMPPEVEAMGLDISYHGGSSYPHDRSTHHGPSEMLRSDAVMTRDEVERLLEKAVLSLEKRMAAAQQEQQVELAQHAPQQQQQQQQQQQRGVVKSLKPLAEGQPLEGPAAGAAAAAANAAAGALANGASAVEAAGGSMQRIRSLSQLQQHMHAAYQDGSDSDASTHGAAAGAAQQHSNDGTGGSHAGSHEGTRHSHVSWADEVGGSLHAAGA</sequence>
<dbReference type="AlphaFoldDB" id="A0A2P6V8F4"/>
<feature type="region of interest" description="Disordered" evidence="1">
    <location>
        <begin position="62"/>
        <end position="212"/>
    </location>
</feature>
<dbReference type="EMBL" id="LHPF02000020">
    <property type="protein sequence ID" value="PSC70366.1"/>
    <property type="molecule type" value="Genomic_DNA"/>
</dbReference>
<accession>A0A2P6V8F4</accession>